<dbReference type="AlphaFoldDB" id="A0A151TYW7"/>
<evidence type="ECO:0000313" key="2">
    <source>
        <dbReference type="Proteomes" id="UP000075243"/>
    </source>
</evidence>
<proteinExistence type="predicted"/>
<gene>
    <name evidence="1" type="ORF">KK1_004762</name>
</gene>
<sequence>MIQFQLGVLNLDLTLVMDASPPIIIETSTNADKSLYEAWEWSNRLTLNFMRLTMVANVKSSMPKTNNVREFMKLVKDYSKSDIIGKSIVGNLSSELTNKKFDWSQPIHNHVKKMANLATKLNSMGMEVRESFFVKFILNSLSVEFGQFQVNYNTLMVCLDKVT</sequence>
<dbReference type="Proteomes" id="UP000075243">
    <property type="component" value="Chromosome 2"/>
</dbReference>
<dbReference type="Gramene" id="C.cajan_04644.t">
    <property type="protein sequence ID" value="C.cajan_04644.t.cds1"/>
    <property type="gene ID" value="C.cajan_04644"/>
</dbReference>
<organism evidence="1 2">
    <name type="scientific">Cajanus cajan</name>
    <name type="common">Pigeon pea</name>
    <name type="synonym">Cajanus indicus</name>
    <dbReference type="NCBI Taxonomy" id="3821"/>
    <lineage>
        <taxon>Eukaryota</taxon>
        <taxon>Viridiplantae</taxon>
        <taxon>Streptophyta</taxon>
        <taxon>Embryophyta</taxon>
        <taxon>Tracheophyta</taxon>
        <taxon>Spermatophyta</taxon>
        <taxon>Magnoliopsida</taxon>
        <taxon>eudicotyledons</taxon>
        <taxon>Gunneridae</taxon>
        <taxon>Pentapetalae</taxon>
        <taxon>rosids</taxon>
        <taxon>fabids</taxon>
        <taxon>Fabales</taxon>
        <taxon>Fabaceae</taxon>
        <taxon>Papilionoideae</taxon>
        <taxon>50 kb inversion clade</taxon>
        <taxon>NPAAA clade</taxon>
        <taxon>indigoferoid/millettioid clade</taxon>
        <taxon>Phaseoleae</taxon>
        <taxon>Cajanus</taxon>
    </lineage>
</organism>
<evidence type="ECO:0008006" key="3">
    <source>
        <dbReference type="Google" id="ProtNLM"/>
    </source>
</evidence>
<reference evidence="1 2" key="1">
    <citation type="journal article" date="2012" name="Nat. Biotechnol.">
        <title>Draft genome sequence of pigeonpea (Cajanus cajan), an orphan legume crop of resource-poor farmers.</title>
        <authorList>
            <person name="Varshney R.K."/>
            <person name="Chen W."/>
            <person name="Li Y."/>
            <person name="Bharti A.K."/>
            <person name="Saxena R.K."/>
            <person name="Schlueter J.A."/>
            <person name="Donoghue M.T."/>
            <person name="Azam S."/>
            <person name="Fan G."/>
            <person name="Whaley A.M."/>
            <person name="Farmer A.D."/>
            <person name="Sheridan J."/>
            <person name="Iwata A."/>
            <person name="Tuteja R."/>
            <person name="Penmetsa R.V."/>
            <person name="Wu W."/>
            <person name="Upadhyaya H.D."/>
            <person name="Yang S.P."/>
            <person name="Shah T."/>
            <person name="Saxena K.B."/>
            <person name="Michael T."/>
            <person name="McCombie W.R."/>
            <person name="Yang B."/>
            <person name="Zhang G."/>
            <person name="Yang H."/>
            <person name="Wang J."/>
            <person name="Spillane C."/>
            <person name="Cook D.R."/>
            <person name="May G.D."/>
            <person name="Xu X."/>
            <person name="Jackson S.A."/>
        </authorList>
    </citation>
    <scope>NUCLEOTIDE SEQUENCE [LARGE SCALE GENOMIC DNA]</scope>
    <source>
        <strain evidence="2">cv. Asha</strain>
    </source>
</reference>
<evidence type="ECO:0000313" key="1">
    <source>
        <dbReference type="EMBL" id="KYP72178.1"/>
    </source>
</evidence>
<dbReference type="Pfam" id="PF14223">
    <property type="entry name" value="Retrotran_gag_2"/>
    <property type="match status" value="1"/>
</dbReference>
<dbReference type="EMBL" id="CM003604">
    <property type="protein sequence ID" value="KYP72178.1"/>
    <property type="molecule type" value="Genomic_DNA"/>
</dbReference>
<protein>
    <recommendedName>
        <fullName evidence="3">Retrovirus-related Pol polyprotein from transposon TNT 1-94</fullName>
    </recommendedName>
</protein>
<accession>A0A151TYW7</accession>
<name>A0A151TYW7_CAJCA</name>
<keyword evidence="2" id="KW-1185">Reference proteome</keyword>